<dbReference type="STRING" id="97972.A0A2V1DID4"/>
<dbReference type="EMBL" id="KZ805432">
    <property type="protein sequence ID" value="PVH97621.1"/>
    <property type="molecule type" value="Genomic_DNA"/>
</dbReference>
<keyword evidence="2" id="KW-1185">Reference proteome</keyword>
<sequence length="157" mass="18090">MSNLNPQEFESLRHHHLYGHRGNPSTDRVTSEAWQKKPIQKPLTATWNQSIPHNDIVKLLNGFKPREMEDKWFVYADGPDNCGNAVVHMHRSWTGYKMVEAKLIIGSDGAEGALEKDTRFTEITWESDPKRYNGQTEEKAKEMAKEVCRWVLGVELP</sequence>
<name>A0A2V1DID4_9PLEO</name>
<proteinExistence type="predicted"/>
<organism evidence="1 2">
    <name type="scientific">Periconia macrospinosa</name>
    <dbReference type="NCBI Taxonomy" id="97972"/>
    <lineage>
        <taxon>Eukaryota</taxon>
        <taxon>Fungi</taxon>
        <taxon>Dikarya</taxon>
        <taxon>Ascomycota</taxon>
        <taxon>Pezizomycotina</taxon>
        <taxon>Dothideomycetes</taxon>
        <taxon>Pleosporomycetidae</taxon>
        <taxon>Pleosporales</taxon>
        <taxon>Massarineae</taxon>
        <taxon>Periconiaceae</taxon>
        <taxon>Periconia</taxon>
    </lineage>
</organism>
<evidence type="ECO:0000313" key="1">
    <source>
        <dbReference type="EMBL" id="PVH97621.1"/>
    </source>
</evidence>
<accession>A0A2V1DID4</accession>
<dbReference type="AlphaFoldDB" id="A0A2V1DID4"/>
<gene>
    <name evidence="1" type="ORF">DM02DRAFT_616412</name>
</gene>
<protein>
    <submittedName>
        <fullName evidence="1">Uncharacterized protein</fullName>
    </submittedName>
</protein>
<evidence type="ECO:0000313" key="2">
    <source>
        <dbReference type="Proteomes" id="UP000244855"/>
    </source>
</evidence>
<reference evidence="1 2" key="1">
    <citation type="journal article" date="2018" name="Sci. Rep.">
        <title>Comparative genomics provides insights into the lifestyle and reveals functional heterogeneity of dark septate endophytic fungi.</title>
        <authorList>
            <person name="Knapp D.G."/>
            <person name="Nemeth J.B."/>
            <person name="Barry K."/>
            <person name="Hainaut M."/>
            <person name="Henrissat B."/>
            <person name="Johnson J."/>
            <person name="Kuo A."/>
            <person name="Lim J.H.P."/>
            <person name="Lipzen A."/>
            <person name="Nolan M."/>
            <person name="Ohm R.A."/>
            <person name="Tamas L."/>
            <person name="Grigoriev I.V."/>
            <person name="Spatafora J.W."/>
            <person name="Nagy L.G."/>
            <person name="Kovacs G.M."/>
        </authorList>
    </citation>
    <scope>NUCLEOTIDE SEQUENCE [LARGE SCALE GENOMIC DNA]</scope>
    <source>
        <strain evidence="1 2">DSE2036</strain>
    </source>
</reference>
<dbReference type="OrthoDB" id="4521980at2759"/>
<dbReference type="Proteomes" id="UP000244855">
    <property type="component" value="Unassembled WGS sequence"/>
</dbReference>